<sequence length="133" mass="14511">MAFVLVGLVSAAVLGAMDKSRGNNDATGGFAHRDACSSSSSSSRQQSHWQLAQPCSCAECASHMAGAHPAPLTRREHRRLRRAAKREFKEHRRAERRVWRAARRAGLPVPGKVASPEVDEPPAYEQVVGSGRR</sequence>
<feature type="signal peptide" evidence="2">
    <location>
        <begin position="1"/>
        <end position="22"/>
    </location>
</feature>
<dbReference type="Proteomes" id="UP000829685">
    <property type="component" value="Unassembled WGS sequence"/>
</dbReference>
<keyword evidence="2" id="KW-0732">Signal</keyword>
<comment type="caution">
    <text evidence="3">The sequence shown here is derived from an EMBL/GenBank/DDBJ whole genome shotgun (WGS) entry which is preliminary data.</text>
</comment>
<feature type="region of interest" description="Disordered" evidence="1">
    <location>
        <begin position="109"/>
        <end position="133"/>
    </location>
</feature>
<feature type="region of interest" description="Disordered" evidence="1">
    <location>
        <begin position="20"/>
        <end position="48"/>
    </location>
</feature>
<evidence type="ECO:0000313" key="3">
    <source>
        <dbReference type="EMBL" id="KAI1879937.1"/>
    </source>
</evidence>
<evidence type="ECO:0000313" key="4">
    <source>
        <dbReference type="Proteomes" id="UP000829685"/>
    </source>
</evidence>
<accession>A0A9P9WVN0</accession>
<reference evidence="3" key="1">
    <citation type="submission" date="2021-03" db="EMBL/GenBank/DDBJ databases">
        <title>Revisited historic fungal species revealed as producer of novel bioactive compounds through whole genome sequencing and comparative genomics.</title>
        <authorList>
            <person name="Vignolle G.A."/>
            <person name="Hochenegger N."/>
            <person name="Mach R.L."/>
            <person name="Mach-Aigner A.R."/>
            <person name="Javad Rahimi M."/>
            <person name="Salim K.A."/>
            <person name="Chan C.M."/>
            <person name="Lim L.B.L."/>
            <person name="Cai F."/>
            <person name="Druzhinina I.S."/>
            <person name="U'Ren J.M."/>
            <person name="Derntl C."/>
        </authorList>
    </citation>
    <scope>NUCLEOTIDE SEQUENCE</scope>
    <source>
        <strain evidence="3">TUCIM 5799</strain>
    </source>
</reference>
<organism evidence="3 4">
    <name type="scientific">Neoarthrinium moseri</name>
    <dbReference type="NCBI Taxonomy" id="1658444"/>
    <lineage>
        <taxon>Eukaryota</taxon>
        <taxon>Fungi</taxon>
        <taxon>Dikarya</taxon>
        <taxon>Ascomycota</taxon>
        <taxon>Pezizomycotina</taxon>
        <taxon>Sordariomycetes</taxon>
        <taxon>Xylariomycetidae</taxon>
        <taxon>Amphisphaeriales</taxon>
        <taxon>Apiosporaceae</taxon>
        <taxon>Neoarthrinium</taxon>
    </lineage>
</organism>
<protein>
    <submittedName>
        <fullName evidence="3">Uncharacterized protein</fullName>
    </submittedName>
</protein>
<dbReference type="AlphaFoldDB" id="A0A9P9WVN0"/>
<feature type="chain" id="PRO_5040399977" evidence="2">
    <location>
        <begin position="23"/>
        <end position="133"/>
    </location>
</feature>
<keyword evidence="4" id="KW-1185">Reference proteome</keyword>
<name>A0A9P9WVN0_9PEZI</name>
<dbReference type="EMBL" id="JAFIMR010000003">
    <property type="protein sequence ID" value="KAI1879937.1"/>
    <property type="molecule type" value="Genomic_DNA"/>
</dbReference>
<evidence type="ECO:0000256" key="2">
    <source>
        <dbReference type="SAM" id="SignalP"/>
    </source>
</evidence>
<evidence type="ECO:0000256" key="1">
    <source>
        <dbReference type="SAM" id="MobiDB-lite"/>
    </source>
</evidence>
<proteinExistence type="predicted"/>
<gene>
    <name evidence="3" type="ORF">JX265_001558</name>
</gene>